<evidence type="ECO:0000313" key="6">
    <source>
        <dbReference type="EMBL" id="CAB0039717.1"/>
    </source>
</evidence>
<accession>A0A6H5IR20</accession>
<feature type="transmembrane region" description="Helical" evidence="4">
    <location>
        <begin position="435"/>
        <end position="461"/>
    </location>
</feature>
<evidence type="ECO:0000313" key="7">
    <source>
        <dbReference type="Proteomes" id="UP000479190"/>
    </source>
</evidence>
<keyword evidence="4" id="KW-0472">Membrane</keyword>
<feature type="non-terminal residue" evidence="6">
    <location>
        <position position="759"/>
    </location>
</feature>
<dbReference type="SUPFAM" id="SSF52540">
    <property type="entry name" value="P-loop containing nucleoside triphosphate hydrolases"/>
    <property type="match status" value="2"/>
</dbReference>
<dbReference type="PANTHER" id="PTHR19229">
    <property type="entry name" value="ATP-BINDING CASSETTE TRANSPORTER SUBFAMILY A ABCA"/>
    <property type="match status" value="1"/>
</dbReference>
<dbReference type="InterPro" id="IPR026082">
    <property type="entry name" value="ABCA"/>
</dbReference>
<dbReference type="GO" id="GO:0016020">
    <property type="term" value="C:membrane"/>
    <property type="evidence" value="ECO:0007669"/>
    <property type="project" value="InterPro"/>
</dbReference>
<dbReference type="Proteomes" id="UP000479190">
    <property type="component" value="Unassembled WGS sequence"/>
</dbReference>
<dbReference type="Pfam" id="PF00005">
    <property type="entry name" value="ABC_tran"/>
    <property type="match status" value="2"/>
</dbReference>
<dbReference type="CDD" id="cd03263">
    <property type="entry name" value="ABC_subfamily_A"/>
    <property type="match status" value="1"/>
</dbReference>
<keyword evidence="7" id="KW-1185">Reference proteome</keyword>
<evidence type="ECO:0000259" key="5">
    <source>
        <dbReference type="PROSITE" id="PS50893"/>
    </source>
</evidence>
<dbReference type="GO" id="GO:0005319">
    <property type="term" value="F:lipid transporter activity"/>
    <property type="evidence" value="ECO:0007669"/>
    <property type="project" value="TreeGrafter"/>
</dbReference>
<dbReference type="EMBL" id="CADCXV010000977">
    <property type="protein sequence ID" value="CAB0039717.1"/>
    <property type="molecule type" value="Genomic_DNA"/>
</dbReference>
<evidence type="ECO:0000256" key="4">
    <source>
        <dbReference type="SAM" id="Phobius"/>
    </source>
</evidence>
<keyword evidence="1" id="KW-0547">Nucleotide-binding</keyword>
<keyword evidence="4" id="KW-1133">Transmembrane helix</keyword>
<protein>
    <recommendedName>
        <fullName evidence="5">ABC transporter domain-containing protein</fullName>
    </recommendedName>
</protein>
<dbReference type="InterPro" id="IPR003593">
    <property type="entry name" value="AAA+_ATPase"/>
</dbReference>
<proteinExistence type="predicted"/>
<feature type="domain" description="ABC transporter" evidence="5">
    <location>
        <begin position="30"/>
        <end position="260"/>
    </location>
</feature>
<dbReference type="GO" id="GO:0016887">
    <property type="term" value="F:ATP hydrolysis activity"/>
    <property type="evidence" value="ECO:0007669"/>
    <property type="project" value="InterPro"/>
</dbReference>
<dbReference type="SMART" id="SM00382">
    <property type="entry name" value="AAA"/>
    <property type="match status" value="1"/>
</dbReference>
<keyword evidence="4" id="KW-0812">Transmembrane</keyword>
<feature type="transmembrane region" description="Helical" evidence="4">
    <location>
        <begin position="391"/>
        <end position="414"/>
    </location>
</feature>
<dbReference type="FunFam" id="3.40.50.300:FF:002470">
    <property type="entry name" value="ABC transporter, putative"/>
    <property type="match status" value="1"/>
</dbReference>
<dbReference type="PROSITE" id="PS50893">
    <property type="entry name" value="ABC_TRANSPORTER_2"/>
    <property type="match status" value="1"/>
</dbReference>
<dbReference type="GO" id="GO:0140359">
    <property type="term" value="F:ABC-type transporter activity"/>
    <property type="evidence" value="ECO:0007669"/>
    <property type="project" value="InterPro"/>
</dbReference>
<dbReference type="InterPro" id="IPR003439">
    <property type="entry name" value="ABC_transporter-like_ATP-bd"/>
</dbReference>
<dbReference type="PROSITE" id="PS00211">
    <property type="entry name" value="ABC_TRANSPORTER_1"/>
    <property type="match status" value="1"/>
</dbReference>
<dbReference type="AlphaFoldDB" id="A0A6H5IR20"/>
<sequence>MAHKDIATNVSHLTIEEFSSNLSRTADQTFLVYELRKRYGNVRAVEDVSFGVRKSECFGLLGVNGAGKSTTFRMMTGGEIPDGGIMFLDDKDYVKNKTYFLSQMGYCPQNDALITSLNAYDHLRLFARLRGIPSYEVEKEVDTWINRLNLNACAKQPSGTYSGGNKRRLNIAIALIGLPSLVLLDEPTTGVDPGARRSLWNVIQSCQATGQAVVLTSHSMEECEALCNRLSIMVGGKLVCIGPSQELKQRFENKNLLITRASTSEYMERIHDSKQYNSNIRLSVKGTHFNNIFKAGHPLLSIGSNDAEHYAYNYIAGATFNRTNNNIVTAAFYNPTRAAYSLPISVNLLTNTILKTLVGNEYNIRFAVQEFPRARDESMIILEANMGVVEAYVIALLLVFFLFPLTALFVIHPLRENINNIKQLQRMAGASCLKYWGTMFAFDYVVFIMLSVVLVVGFIIVDCSLGLRIFGGIEFYLRCSNGTCITPLKFLDSFKEDISMEASLISLCLTPILYVLILCMLEFKFIPTMIAEIRGGKPDKIDQSFEEQVKKTKHNIAQEISKIRSGQTPKPIETTVAKEKSETNGTTPTNEEAPPNHVFLAYELRKLYGKLVAVQDVSFGVHQRECFGLLGVNGAGKTTTFKLITGEETPSNGIMYLGNKDLKQHRNHPTFEISTYRYVITREQDSPSGSNKLLTFEATMSNIFNEISKCVSAKFAVPSYFQKSVRLEQISYRKVGVYSPRRINSRSEADDVFDQFNLN</sequence>
<feature type="region of interest" description="Disordered" evidence="3">
    <location>
        <begin position="568"/>
        <end position="594"/>
    </location>
</feature>
<dbReference type="InterPro" id="IPR027417">
    <property type="entry name" value="P-loop_NTPase"/>
</dbReference>
<dbReference type="InterPro" id="IPR017871">
    <property type="entry name" value="ABC_transporter-like_CS"/>
</dbReference>
<evidence type="ECO:0000256" key="2">
    <source>
        <dbReference type="ARBA" id="ARBA00022840"/>
    </source>
</evidence>
<keyword evidence="2" id="KW-0067">ATP-binding</keyword>
<dbReference type="PANTHER" id="PTHR19229:SF250">
    <property type="entry name" value="ABC TRANSPORTER DOMAIN-CONTAINING PROTEIN-RELATED"/>
    <property type="match status" value="1"/>
</dbReference>
<gene>
    <name evidence="6" type="ORF">TBRA_LOCUS11455</name>
</gene>
<dbReference type="Gene3D" id="3.40.50.300">
    <property type="entry name" value="P-loop containing nucleotide triphosphate hydrolases"/>
    <property type="match status" value="2"/>
</dbReference>
<organism evidence="6 7">
    <name type="scientific">Trichogramma brassicae</name>
    <dbReference type="NCBI Taxonomy" id="86971"/>
    <lineage>
        <taxon>Eukaryota</taxon>
        <taxon>Metazoa</taxon>
        <taxon>Ecdysozoa</taxon>
        <taxon>Arthropoda</taxon>
        <taxon>Hexapoda</taxon>
        <taxon>Insecta</taxon>
        <taxon>Pterygota</taxon>
        <taxon>Neoptera</taxon>
        <taxon>Endopterygota</taxon>
        <taxon>Hymenoptera</taxon>
        <taxon>Apocrita</taxon>
        <taxon>Proctotrupomorpha</taxon>
        <taxon>Chalcidoidea</taxon>
        <taxon>Trichogrammatidae</taxon>
        <taxon>Trichogramma</taxon>
    </lineage>
</organism>
<evidence type="ECO:0000256" key="3">
    <source>
        <dbReference type="SAM" id="MobiDB-lite"/>
    </source>
</evidence>
<reference evidence="6 7" key="1">
    <citation type="submission" date="2020-02" db="EMBL/GenBank/DDBJ databases">
        <authorList>
            <person name="Ferguson B K."/>
        </authorList>
    </citation>
    <scope>NUCLEOTIDE SEQUENCE [LARGE SCALE GENOMIC DNA]</scope>
</reference>
<evidence type="ECO:0000256" key="1">
    <source>
        <dbReference type="ARBA" id="ARBA00022741"/>
    </source>
</evidence>
<name>A0A6H5IR20_9HYME</name>
<feature type="transmembrane region" description="Helical" evidence="4">
    <location>
        <begin position="502"/>
        <end position="521"/>
    </location>
</feature>
<dbReference type="GO" id="GO:0005524">
    <property type="term" value="F:ATP binding"/>
    <property type="evidence" value="ECO:0007669"/>
    <property type="project" value="UniProtKB-KW"/>
</dbReference>
<dbReference type="OrthoDB" id="10255969at2759"/>